<dbReference type="AlphaFoldDB" id="A0A180G1X0"/>
<reference evidence="3 4" key="3">
    <citation type="journal article" date="2017" name="G3 (Bethesda)">
        <title>Comparative analysis highlights variable genome content of wheat rusts and divergence of the mating loci.</title>
        <authorList>
            <person name="Cuomo C.A."/>
            <person name="Bakkeren G."/>
            <person name="Khalil H.B."/>
            <person name="Panwar V."/>
            <person name="Joly D."/>
            <person name="Linning R."/>
            <person name="Sakthikumar S."/>
            <person name="Song X."/>
            <person name="Adiconis X."/>
            <person name="Fan L."/>
            <person name="Goldberg J.M."/>
            <person name="Levin J.Z."/>
            <person name="Young S."/>
            <person name="Zeng Q."/>
            <person name="Anikster Y."/>
            <person name="Bruce M."/>
            <person name="Wang M."/>
            <person name="Yin C."/>
            <person name="McCallum B."/>
            <person name="Szabo L.J."/>
            <person name="Hulbert S."/>
            <person name="Chen X."/>
            <person name="Fellers J.P."/>
        </authorList>
    </citation>
    <scope>NUCLEOTIDE SEQUENCE</scope>
    <source>
        <strain evidence="3">isolate 1-1 / race 1 (BBBD)</strain>
        <strain evidence="4">Isolate 1-1 / race 1 (BBBD)</strain>
    </source>
</reference>
<proteinExistence type="predicted"/>
<reference evidence="3" key="4">
    <citation type="submission" date="2025-05" db="UniProtKB">
        <authorList>
            <consortium name="EnsemblFungi"/>
        </authorList>
    </citation>
    <scope>IDENTIFICATION</scope>
    <source>
        <strain evidence="3">isolate 1-1 / race 1 (BBBD)</strain>
    </source>
</reference>
<dbReference type="EMBL" id="ADAS02001144">
    <property type="protein sequence ID" value="OAV86439.1"/>
    <property type="molecule type" value="Genomic_DNA"/>
</dbReference>
<organism evidence="2">
    <name type="scientific">Puccinia triticina (isolate 1-1 / race 1 (BBBD))</name>
    <name type="common">Brown leaf rust fungus</name>
    <dbReference type="NCBI Taxonomy" id="630390"/>
    <lineage>
        <taxon>Eukaryota</taxon>
        <taxon>Fungi</taxon>
        <taxon>Dikarya</taxon>
        <taxon>Basidiomycota</taxon>
        <taxon>Pucciniomycotina</taxon>
        <taxon>Pucciniomycetes</taxon>
        <taxon>Pucciniales</taxon>
        <taxon>Pucciniaceae</taxon>
        <taxon>Puccinia</taxon>
    </lineage>
</organism>
<feature type="compositionally biased region" description="Basic and acidic residues" evidence="1">
    <location>
        <begin position="343"/>
        <end position="352"/>
    </location>
</feature>
<gene>
    <name evidence="2" type="ORF">PTTG_10160</name>
</gene>
<evidence type="ECO:0000256" key="1">
    <source>
        <dbReference type="SAM" id="MobiDB-lite"/>
    </source>
</evidence>
<evidence type="ECO:0000313" key="2">
    <source>
        <dbReference type="EMBL" id="OAV86439.1"/>
    </source>
</evidence>
<name>A0A180G1X0_PUCT1</name>
<dbReference type="VEuPathDB" id="FungiDB:PTTG_10160"/>
<feature type="non-terminal residue" evidence="2">
    <location>
        <position position="359"/>
    </location>
</feature>
<dbReference type="EnsemblFungi" id="PTTG_10160-t43_1">
    <property type="protein sequence ID" value="PTTG_10160-t43_1-p1"/>
    <property type="gene ID" value="PTTG_10160"/>
</dbReference>
<evidence type="ECO:0000313" key="4">
    <source>
        <dbReference type="Proteomes" id="UP000005240"/>
    </source>
</evidence>
<dbReference type="Proteomes" id="UP000005240">
    <property type="component" value="Unassembled WGS sequence"/>
</dbReference>
<accession>A0A180G1X0</accession>
<evidence type="ECO:0000313" key="3">
    <source>
        <dbReference type="EnsemblFungi" id="PTTG_10160-t43_1-p1"/>
    </source>
</evidence>
<reference evidence="2" key="1">
    <citation type="submission" date="2009-11" db="EMBL/GenBank/DDBJ databases">
        <authorList>
            <consortium name="The Broad Institute Genome Sequencing Platform"/>
            <person name="Ward D."/>
            <person name="Feldgarden M."/>
            <person name="Earl A."/>
            <person name="Young S.K."/>
            <person name="Zeng Q."/>
            <person name="Koehrsen M."/>
            <person name="Alvarado L."/>
            <person name="Berlin A."/>
            <person name="Bochicchio J."/>
            <person name="Borenstein D."/>
            <person name="Chapman S.B."/>
            <person name="Chen Z."/>
            <person name="Engels R."/>
            <person name="Freedman E."/>
            <person name="Gellesch M."/>
            <person name="Goldberg J."/>
            <person name="Griggs A."/>
            <person name="Gujja S."/>
            <person name="Heilman E."/>
            <person name="Heiman D."/>
            <person name="Hepburn T."/>
            <person name="Howarth C."/>
            <person name="Jen D."/>
            <person name="Larson L."/>
            <person name="Lewis B."/>
            <person name="Mehta T."/>
            <person name="Park D."/>
            <person name="Pearson M."/>
            <person name="Roberts A."/>
            <person name="Saif S."/>
            <person name="Shea T."/>
            <person name="Shenoy N."/>
            <person name="Sisk P."/>
            <person name="Stolte C."/>
            <person name="Sykes S."/>
            <person name="Thomson T."/>
            <person name="Walk T."/>
            <person name="White J."/>
            <person name="Yandava C."/>
            <person name="Izard J."/>
            <person name="Baranova O.V."/>
            <person name="Blanton J.M."/>
            <person name="Tanner A.C."/>
            <person name="Dewhirst F.E."/>
            <person name="Haas B."/>
            <person name="Nusbaum C."/>
            <person name="Birren B."/>
        </authorList>
    </citation>
    <scope>NUCLEOTIDE SEQUENCE [LARGE SCALE GENOMIC DNA]</scope>
    <source>
        <strain evidence="2">1-1 BBBD Race 1</strain>
    </source>
</reference>
<feature type="region of interest" description="Disordered" evidence="1">
    <location>
        <begin position="306"/>
        <end position="359"/>
    </location>
</feature>
<protein>
    <submittedName>
        <fullName evidence="2 3">Uncharacterized protein</fullName>
    </submittedName>
</protein>
<sequence length="359" mass="39569">MLEVIGRALAAEEAGQSVQAIMYFKICKGLGAIIPGLPTPQAPPPTTTPATPAPTSLIPGFRVTTPAPAINPRIRDHEEMLASAGLETAILFDDAAIPNNDDIGLPHFFAKNLLEFRAPLPLTIFNEWWQEQAFLHHAEKRSKSDEASGDRFRYTGFPYPSEYLQTYQEWSVNHQGFLRAVSKIPSHANLANWLVIHKRNVDGIIRREGFMTALRYDIHVRMNALCHRVPVPGGRLSVANISIFRTEIVQEVNAKTVRFGETEFTDNPYAAGGCRFGGDPTTGQQTKKKDEPANWTPLHLQQLGKQFANTIKPGPETPKGPSNQKEPGGKQGGFKGSKWGSSYDREGEDRATAGEGTEE</sequence>
<reference evidence="2" key="2">
    <citation type="submission" date="2016-05" db="EMBL/GenBank/DDBJ databases">
        <title>Comparative analysis highlights variable genome content of wheat rusts and divergence of the mating loci.</title>
        <authorList>
            <person name="Cuomo C.A."/>
            <person name="Bakkeren G."/>
            <person name="Szabo L."/>
            <person name="Khalil H."/>
            <person name="Joly D."/>
            <person name="Goldberg J."/>
            <person name="Young S."/>
            <person name="Zeng Q."/>
            <person name="Fellers J."/>
        </authorList>
    </citation>
    <scope>NUCLEOTIDE SEQUENCE [LARGE SCALE GENOMIC DNA]</scope>
    <source>
        <strain evidence="2">1-1 BBBD Race 1</strain>
    </source>
</reference>
<keyword evidence="4" id="KW-1185">Reference proteome</keyword>
<feature type="region of interest" description="Disordered" evidence="1">
    <location>
        <begin position="270"/>
        <end position="291"/>
    </location>
</feature>